<dbReference type="Gene3D" id="3.40.800.10">
    <property type="entry name" value="Ureohydrolase domain"/>
    <property type="match status" value="1"/>
</dbReference>
<evidence type="ECO:0000256" key="1">
    <source>
        <dbReference type="ARBA" id="ARBA00022723"/>
    </source>
</evidence>
<gene>
    <name evidence="7" type="ORF">CHU92_10665</name>
</gene>
<evidence type="ECO:0000313" key="7">
    <source>
        <dbReference type="EMBL" id="OYQ35667.1"/>
    </source>
</evidence>
<dbReference type="GO" id="GO:0033389">
    <property type="term" value="P:putrescine biosynthetic process from arginine, via agmatine"/>
    <property type="evidence" value="ECO:0007669"/>
    <property type="project" value="TreeGrafter"/>
</dbReference>
<reference evidence="7 8" key="1">
    <citation type="submission" date="2017-07" db="EMBL/GenBank/DDBJ databases">
        <title>Flavobacterium cyanobacteriorum sp. nov., isolated from cyanobacterial aggregates in a eutrophic lake.</title>
        <authorList>
            <person name="Cai H."/>
        </authorList>
    </citation>
    <scope>NUCLEOTIDE SEQUENCE [LARGE SCALE GENOMIC DNA]</scope>
    <source>
        <strain evidence="7 8">TH021</strain>
    </source>
</reference>
<dbReference type="Pfam" id="PF00491">
    <property type="entry name" value="Arginase"/>
    <property type="match status" value="1"/>
</dbReference>
<feature type="binding site" evidence="5">
    <location>
        <position position="179"/>
    </location>
    <ligand>
        <name>Mn(2+)</name>
        <dbReference type="ChEBI" id="CHEBI:29035"/>
        <label>1</label>
    </ligand>
</feature>
<dbReference type="PANTHER" id="PTHR11358">
    <property type="entry name" value="ARGINASE/AGMATINASE"/>
    <property type="match status" value="1"/>
</dbReference>
<evidence type="ECO:0000313" key="8">
    <source>
        <dbReference type="Proteomes" id="UP000216605"/>
    </source>
</evidence>
<dbReference type="GO" id="GO:0008783">
    <property type="term" value="F:agmatinase activity"/>
    <property type="evidence" value="ECO:0007669"/>
    <property type="project" value="TreeGrafter"/>
</dbReference>
<keyword evidence="8" id="KW-1185">Reference proteome</keyword>
<dbReference type="PROSITE" id="PS51409">
    <property type="entry name" value="ARGINASE_2"/>
    <property type="match status" value="1"/>
</dbReference>
<evidence type="ECO:0000256" key="5">
    <source>
        <dbReference type="PIRSR" id="PIRSR036979-1"/>
    </source>
</evidence>
<dbReference type="CDD" id="cd09988">
    <property type="entry name" value="Formimidoylglutamase"/>
    <property type="match status" value="1"/>
</dbReference>
<evidence type="ECO:0000256" key="4">
    <source>
        <dbReference type="ARBA" id="ARBA00023211"/>
    </source>
</evidence>
<accession>A0A255Z2D9</accession>
<feature type="binding site" evidence="5">
    <location>
        <position position="272"/>
    </location>
    <ligand>
        <name>Mn(2+)</name>
        <dbReference type="ChEBI" id="CHEBI:29035"/>
        <label>1</label>
    </ligand>
</feature>
<keyword evidence="4 5" id="KW-0464">Manganese</keyword>
<dbReference type="EMBL" id="NOXV01000281">
    <property type="protein sequence ID" value="OYQ35667.1"/>
    <property type="molecule type" value="Genomic_DNA"/>
</dbReference>
<dbReference type="RefSeq" id="WP_094415409.1">
    <property type="nucleotide sequence ID" value="NZ_NOXV01000281.1"/>
</dbReference>
<organism evidence="7 8">
    <name type="scientific">Flavobacterium cyanobacteriorum</name>
    <dbReference type="NCBI Taxonomy" id="2022802"/>
    <lineage>
        <taxon>Bacteria</taxon>
        <taxon>Pseudomonadati</taxon>
        <taxon>Bacteroidota</taxon>
        <taxon>Flavobacteriia</taxon>
        <taxon>Flavobacteriales</taxon>
        <taxon>Flavobacteriaceae</taxon>
        <taxon>Flavobacterium</taxon>
    </lineage>
</organism>
<comment type="similarity">
    <text evidence="6">Belongs to the arginase family.</text>
</comment>
<dbReference type="PANTHER" id="PTHR11358:SF35">
    <property type="entry name" value="FORMIMIDOYLGLUTAMASE"/>
    <property type="match status" value="1"/>
</dbReference>
<dbReference type="AlphaFoldDB" id="A0A255Z2D9"/>
<feature type="binding site" evidence="5">
    <location>
        <position position="155"/>
    </location>
    <ligand>
        <name>Mn(2+)</name>
        <dbReference type="ChEBI" id="CHEBI:29035"/>
        <label>1</label>
    </ligand>
</feature>
<keyword evidence="2" id="KW-0378">Hydrolase</keyword>
<evidence type="ECO:0000256" key="3">
    <source>
        <dbReference type="ARBA" id="ARBA00022808"/>
    </source>
</evidence>
<dbReference type="SUPFAM" id="SSF52768">
    <property type="entry name" value="Arginase/deacetylase"/>
    <property type="match status" value="1"/>
</dbReference>
<feature type="binding site" evidence="5">
    <location>
        <position position="270"/>
    </location>
    <ligand>
        <name>Mn(2+)</name>
        <dbReference type="ChEBI" id="CHEBI:29035"/>
        <label>1</label>
    </ligand>
</feature>
<dbReference type="Proteomes" id="UP000216605">
    <property type="component" value="Unassembled WGS sequence"/>
</dbReference>
<feature type="binding site" evidence="5">
    <location>
        <position position="183"/>
    </location>
    <ligand>
        <name>Mn(2+)</name>
        <dbReference type="ChEBI" id="CHEBI:29035"/>
        <label>1</label>
    </ligand>
</feature>
<name>A0A255Z2D9_9FLAO</name>
<comment type="caution">
    <text evidence="7">The sequence shown here is derived from an EMBL/GenBank/DDBJ whole genome shotgun (WGS) entry which is preliminary data.</text>
</comment>
<evidence type="ECO:0000256" key="6">
    <source>
        <dbReference type="PROSITE-ProRule" id="PRU00742"/>
    </source>
</evidence>
<keyword evidence="1 5" id="KW-0479">Metal-binding</keyword>
<dbReference type="InterPro" id="IPR006035">
    <property type="entry name" value="Ureohydrolase"/>
</dbReference>
<dbReference type="GO" id="GO:0006547">
    <property type="term" value="P:L-histidine metabolic process"/>
    <property type="evidence" value="ECO:0007669"/>
    <property type="project" value="UniProtKB-KW"/>
</dbReference>
<dbReference type="GO" id="GO:0046872">
    <property type="term" value="F:metal ion binding"/>
    <property type="evidence" value="ECO:0007669"/>
    <property type="project" value="UniProtKB-KW"/>
</dbReference>
<comment type="cofactor">
    <cofactor evidence="5">
        <name>Mn(2+)</name>
        <dbReference type="ChEBI" id="CHEBI:29035"/>
    </cofactor>
    <text evidence="5">Binds 2 manganese ions per subunit.</text>
</comment>
<feature type="binding site" evidence="5">
    <location>
        <position position="181"/>
    </location>
    <ligand>
        <name>Mn(2+)</name>
        <dbReference type="ChEBI" id="CHEBI:29035"/>
        <label>1</label>
    </ligand>
</feature>
<dbReference type="OrthoDB" id="9788689at2"/>
<evidence type="ECO:0000256" key="2">
    <source>
        <dbReference type="ARBA" id="ARBA00022801"/>
    </source>
</evidence>
<protein>
    <submittedName>
        <fullName evidence="7">Arginase</fullName>
    </submittedName>
</protein>
<sequence>MEHIVRFSENDLLKYTAQRSGEVKFGERIAVIPGNISIEEGLKTTEAGFVLLGIPEDIGVRANYGRAGTAGAWESTLSSLANLQHNKFCKGSRLLILGHINTAAAMEKAALLDTYDKDDRKKLFDFVEAIDKEVAHIVCRILLAGKIPVIIGGGHNNAYGNIKGAALAKGKPVNAINFDAHTDFRMLEGRHSGNGFSYAFEEGFLKNYFIFGLHENYASKSVMEVIKKYSERIKYNTYDQIGVRKEKAFSAELYHALEFINDEPFGIEMDLDALPGIASSAMTLSGFSIEKARQFLHFFASDTNASYLHICEGAPALDTEKNSHLTGKLIAYLITDFIKAKLAQQ</sequence>
<proteinExistence type="inferred from homology"/>
<dbReference type="InterPro" id="IPR023696">
    <property type="entry name" value="Ureohydrolase_dom_sf"/>
</dbReference>
<keyword evidence="3" id="KW-0369">Histidine metabolism</keyword>